<keyword evidence="3" id="KW-1185">Reference proteome</keyword>
<name>A0A3L7A8H0_9HYPH</name>
<dbReference type="Proteomes" id="UP000269692">
    <property type="component" value="Unassembled WGS sequence"/>
</dbReference>
<organism evidence="2 3">
    <name type="scientific">Xanthobacter tagetidis</name>
    <dbReference type="NCBI Taxonomy" id="60216"/>
    <lineage>
        <taxon>Bacteria</taxon>
        <taxon>Pseudomonadati</taxon>
        <taxon>Pseudomonadota</taxon>
        <taxon>Alphaproteobacteria</taxon>
        <taxon>Hyphomicrobiales</taxon>
        <taxon>Xanthobacteraceae</taxon>
        <taxon>Xanthobacter</taxon>
    </lineage>
</organism>
<accession>A0A3L7A8H0</accession>
<dbReference type="OrthoDB" id="9813682at2"/>
<evidence type="ECO:0000313" key="2">
    <source>
        <dbReference type="EMBL" id="RLP76619.1"/>
    </source>
</evidence>
<dbReference type="InterPro" id="IPR014729">
    <property type="entry name" value="Rossmann-like_a/b/a_fold"/>
</dbReference>
<evidence type="ECO:0000313" key="3">
    <source>
        <dbReference type="Proteomes" id="UP000269692"/>
    </source>
</evidence>
<dbReference type="Gene3D" id="3.40.50.620">
    <property type="entry name" value="HUPs"/>
    <property type="match status" value="1"/>
</dbReference>
<comment type="caution">
    <text evidence="2">The sequence shown here is derived from an EMBL/GenBank/DDBJ whole genome shotgun (WGS) entry which is preliminary data.</text>
</comment>
<dbReference type="EMBL" id="RCTF01000012">
    <property type="protein sequence ID" value="RLP76619.1"/>
    <property type="molecule type" value="Genomic_DNA"/>
</dbReference>
<dbReference type="Pfam" id="PF00582">
    <property type="entry name" value="Usp"/>
    <property type="match status" value="1"/>
</dbReference>
<evidence type="ECO:0000259" key="1">
    <source>
        <dbReference type="Pfam" id="PF00582"/>
    </source>
</evidence>
<feature type="domain" description="UspA" evidence="1">
    <location>
        <begin position="19"/>
        <end position="159"/>
    </location>
</feature>
<dbReference type="RefSeq" id="WP_121624073.1">
    <property type="nucleotide sequence ID" value="NZ_JACIIW010000007.1"/>
</dbReference>
<proteinExistence type="predicted"/>
<reference evidence="2 3" key="1">
    <citation type="submission" date="2018-10" db="EMBL/GenBank/DDBJ databases">
        <title>Xanthobacter tagetidis genome sequencing and assembly.</title>
        <authorList>
            <person name="Maclea K.S."/>
            <person name="Goen A.E."/>
            <person name="Fatima S.A."/>
        </authorList>
    </citation>
    <scope>NUCLEOTIDE SEQUENCE [LARGE SCALE GENOMIC DNA]</scope>
    <source>
        <strain evidence="2 3">ATCC 700314</strain>
    </source>
</reference>
<sequence>MTAAATPNPKRLSFEPGHRRKFLVVVDDTPECDRAVYYASRRAAGTSGGLVLLGVLELEGVNQQWLGVADLMRAEAQEQMQARLQKFAARARQVAGIAAEEVIREGSKAAAIFSLIAEDRDLAILVLAAGTGSEGPGPLVTSLVTGHAARFPVPVTIVPGALSDEELDALA</sequence>
<dbReference type="AlphaFoldDB" id="A0A3L7A8H0"/>
<dbReference type="SUPFAM" id="SSF52402">
    <property type="entry name" value="Adenine nucleotide alpha hydrolases-like"/>
    <property type="match status" value="1"/>
</dbReference>
<dbReference type="InterPro" id="IPR006016">
    <property type="entry name" value="UspA"/>
</dbReference>
<gene>
    <name evidence="2" type="ORF">D9R14_14575</name>
</gene>
<protein>
    <submittedName>
        <fullName evidence="2">Universal stress protein</fullName>
    </submittedName>
</protein>